<evidence type="ECO:0000313" key="2">
    <source>
        <dbReference type="EMBL" id="CAA9578267.1"/>
    </source>
</evidence>
<feature type="region of interest" description="Disordered" evidence="1">
    <location>
        <begin position="53"/>
        <end position="78"/>
    </location>
</feature>
<name>A0A6J4VK77_9BACT</name>
<protein>
    <submittedName>
        <fullName evidence="2">Uncharacterized protein</fullName>
    </submittedName>
</protein>
<feature type="region of interest" description="Disordered" evidence="1">
    <location>
        <begin position="15"/>
        <end position="35"/>
    </location>
</feature>
<feature type="compositionally biased region" description="Low complexity" evidence="1">
    <location>
        <begin position="23"/>
        <end position="35"/>
    </location>
</feature>
<accession>A0A6J4VK77</accession>
<proteinExistence type="predicted"/>
<reference evidence="2" key="1">
    <citation type="submission" date="2020-02" db="EMBL/GenBank/DDBJ databases">
        <authorList>
            <person name="Meier V. D."/>
        </authorList>
    </citation>
    <scope>NUCLEOTIDE SEQUENCE</scope>
    <source>
        <strain evidence="2">AVDCRST_MAG49</strain>
    </source>
</reference>
<sequence length="340" mass="34752">MAVAIALVGAGMPAVGSQGVGTPGASPASSPVATPPVEDVTCGVPDRLAAADAAGDRTAVVEGTPDAGTPSASPVPVASPLPALETSPADAADIERTIRALALCRGEGQSDDVVELTTPAYRGLITGAGTPLDEEEYRDLAELQPTVPIEIRTVTDVRIDEPGRASAEVVAVIANQLVRNRVSLLLVAPGEDEPLTDGGRAEPDARWVVDDEQPLEVDPPADAEAVEVTLEEYAITVDPDGVDGVDVVLEIENVGARAHEVLVLRLDDGATTGALITQPGPNLPEGISFVGQVSVGAGDEATLVLVELPPGDYALVDLFPSEQGPPNLTLGMEATLTVQD</sequence>
<gene>
    <name evidence="2" type="ORF">AVDCRST_MAG49-4483</name>
</gene>
<dbReference type="EMBL" id="CADCWG010000317">
    <property type="protein sequence ID" value="CAA9578267.1"/>
    <property type="molecule type" value="Genomic_DNA"/>
</dbReference>
<dbReference type="AlphaFoldDB" id="A0A6J4VK77"/>
<evidence type="ECO:0000256" key="1">
    <source>
        <dbReference type="SAM" id="MobiDB-lite"/>
    </source>
</evidence>
<organism evidence="2">
    <name type="scientific">uncultured Thermomicrobiales bacterium</name>
    <dbReference type="NCBI Taxonomy" id="1645740"/>
    <lineage>
        <taxon>Bacteria</taxon>
        <taxon>Pseudomonadati</taxon>
        <taxon>Thermomicrobiota</taxon>
        <taxon>Thermomicrobia</taxon>
        <taxon>Thermomicrobiales</taxon>
        <taxon>environmental samples</taxon>
    </lineage>
</organism>